<reference evidence="1" key="1">
    <citation type="submission" date="2024-09" db="EMBL/GenBank/DDBJ databases">
        <title>Black Yeasts Isolated from many extreme environments.</title>
        <authorList>
            <person name="Coleine C."/>
            <person name="Stajich J.E."/>
            <person name="Selbmann L."/>
        </authorList>
    </citation>
    <scope>NUCLEOTIDE SEQUENCE</scope>
    <source>
        <strain evidence="1">CCFEE 5737</strain>
    </source>
</reference>
<feature type="non-terminal residue" evidence="1">
    <location>
        <position position="235"/>
    </location>
</feature>
<comment type="caution">
    <text evidence="1">The sequence shown here is derived from an EMBL/GenBank/DDBJ whole genome shotgun (WGS) entry which is preliminary data.</text>
</comment>
<evidence type="ECO:0000313" key="2">
    <source>
        <dbReference type="Proteomes" id="UP001186974"/>
    </source>
</evidence>
<gene>
    <name evidence="1" type="ORF">LTS18_007143</name>
</gene>
<organism evidence="1 2">
    <name type="scientific">Coniosporium uncinatum</name>
    <dbReference type="NCBI Taxonomy" id="93489"/>
    <lineage>
        <taxon>Eukaryota</taxon>
        <taxon>Fungi</taxon>
        <taxon>Dikarya</taxon>
        <taxon>Ascomycota</taxon>
        <taxon>Pezizomycotina</taxon>
        <taxon>Dothideomycetes</taxon>
        <taxon>Dothideomycetes incertae sedis</taxon>
        <taxon>Coniosporium</taxon>
    </lineage>
</organism>
<proteinExistence type="predicted"/>
<sequence>MAHNRKSNGHAASGDTMDDSDPDISWPLERPSRTPTTAAAAEAAAAAASTPFRPSIPFTDLLPSGPRSQSKIGLYSFALGLLLGTSLLLSLQLLLLQSLTLWSTLPLSLWTWPPRLWRLTAFASMLSLFHFLEFWTHARYNVPNAVVDTFLFDNGAQYHLAHTVSVLECAVSALWFPAWQDAYSSPRVRLLGAAVLVVGQVVRSVAMAQAGTNFNHKVQRERAAGHVLVTGGIYA</sequence>
<dbReference type="Proteomes" id="UP001186974">
    <property type="component" value="Unassembled WGS sequence"/>
</dbReference>
<name>A0ACC3D2V8_9PEZI</name>
<dbReference type="EMBL" id="JAWDJW010008107">
    <property type="protein sequence ID" value="KAK3061047.1"/>
    <property type="molecule type" value="Genomic_DNA"/>
</dbReference>
<keyword evidence="2" id="KW-1185">Reference proteome</keyword>
<protein>
    <submittedName>
        <fullName evidence="1">Uncharacterized protein</fullName>
    </submittedName>
</protein>
<accession>A0ACC3D2V8</accession>
<evidence type="ECO:0000313" key="1">
    <source>
        <dbReference type="EMBL" id="KAK3061047.1"/>
    </source>
</evidence>